<dbReference type="InterPro" id="IPR021295">
    <property type="entry name" value="DUF2867"/>
</dbReference>
<dbReference type="EMBL" id="LYBM01000040">
    <property type="protein sequence ID" value="ODA31142.1"/>
    <property type="molecule type" value="Genomic_DNA"/>
</dbReference>
<dbReference type="Pfam" id="PF11066">
    <property type="entry name" value="DUF2867"/>
    <property type="match status" value="1"/>
</dbReference>
<name>A0A1C3ED17_9GAMM</name>
<dbReference type="RefSeq" id="WP_068904746.1">
    <property type="nucleotide sequence ID" value="NZ_JBHUIF010000003.1"/>
</dbReference>
<accession>A0A1C3ED17</accession>
<dbReference type="OrthoDB" id="7058586at2"/>
<reference evidence="1 2" key="1">
    <citation type="submission" date="2016-05" db="EMBL/GenBank/DDBJ databases">
        <title>Genomic Taxonomy of the Vibrionaceae.</title>
        <authorList>
            <person name="Gomez-Gil B."/>
            <person name="Enciso-Ibarra J."/>
        </authorList>
    </citation>
    <scope>NUCLEOTIDE SEQUENCE [LARGE SCALE GENOMIC DNA]</scope>
    <source>
        <strain evidence="1 2">CAIM 1920</strain>
    </source>
</reference>
<evidence type="ECO:0000313" key="1">
    <source>
        <dbReference type="EMBL" id="ODA31142.1"/>
    </source>
</evidence>
<comment type="caution">
    <text evidence="1">The sequence shown here is derived from an EMBL/GenBank/DDBJ whole genome shotgun (WGS) entry which is preliminary data.</text>
</comment>
<evidence type="ECO:0000313" key="2">
    <source>
        <dbReference type="Proteomes" id="UP000094936"/>
    </source>
</evidence>
<dbReference type="AlphaFoldDB" id="A0A1C3ED17"/>
<gene>
    <name evidence="1" type="ORF">A8L45_17975</name>
</gene>
<evidence type="ECO:0008006" key="3">
    <source>
        <dbReference type="Google" id="ProtNLM"/>
    </source>
</evidence>
<proteinExistence type="predicted"/>
<organism evidence="1 2">
    <name type="scientific">Veronia pacifica</name>
    <dbReference type="NCBI Taxonomy" id="1080227"/>
    <lineage>
        <taxon>Bacteria</taxon>
        <taxon>Pseudomonadati</taxon>
        <taxon>Pseudomonadota</taxon>
        <taxon>Gammaproteobacteria</taxon>
        <taxon>Vibrionales</taxon>
        <taxon>Vibrionaceae</taxon>
        <taxon>Veronia</taxon>
    </lineage>
</organism>
<dbReference type="STRING" id="1080227.A8L45_17975"/>
<sequence>MTIPQQSALREYAKGAYFSDSFSVTTARKNKVALDIFIEMAQEMPSWISFLMDRRNQIVSKLGLKNLGRFQDLKPGKTANAYKPGDRVGIFTLISSTDDEAIFEDSDKHLDVRVSILRDVSGDKETIHATTVVHIHNMLGRLYMFPVIPIHKLIVPASLKTLTK</sequence>
<protein>
    <recommendedName>
        <fullName evidence="3">DUF2867 domain-containing protein</fullName>
    </recommendedName>
</protein>
<keyword evidence="2" id="KW-1185">Reference proteome</keyword>
<dbReference type="Proteomes" id="UP000094936">
    <property type="component" value="Unassembled WGS sequence"/>
</dbReference>